<dbReference type="SUPFAM" id="SSF52172">
    <property type="entry name" value="CheY-like"/>
    <property type="match status" value="1"/>
</dbReference>
<dbReference type="PROSITE" id="PS50110">
    <property type="entry name" value="RESPONSE_REGULATORY"/>
    <property type="match status" value="1"/>
</dbReference>
<dbReference type="InterPro" id="IPR011006">
    <property type="entry name" value="CheY-like_superfamily"/>
</dbReference>
<keyword evidence="1 2" id="KW-0597">Phosphoprotein</keyword>
<reference evidence="4" key="1">
    <citation type="submission" date="2023-09" db="EMBL/GenBank/DDBJ databases">
        <authorList>
            <consortium name="CW5 consortium"/>
            <person name="Lu C.-W."/>
        </authorList>
    </citation>
    <scope>NUCLEOTIDE SEQUENCE</scope>
    <source>
        <strain evidence="4">KPS</strain>
    </source>
</reference>
<dbReference type="Pfam" id="PF00072">
    <property type="entry name" value="Response_reg"/>
    <property type="match status" value="1"/>
</dbReference>
<keyword evidence="5" id="KW-1185">Reference proteome</keyword>
<dbReference type="RefSeq" id="WP_190243934.1">
    <property type="nucleotide sequence ID" value="NZ_CP133659.1"/>
</dbReference>
<organism evidence="4 5">
    <name type="scientific">Nitratidesulfovibrio liaohensis</name>
    <dbReference type="NCBI Taxonomy" id="2604158"/>
    <lineage>
        <taxon>Bacteria</taxon>
        <taxon>Pseudomonadati</taxon>
        <taxon>Thermodesulfobacteriota</taxon>
        <taxon>Desulfovibrionia</taxon>
        <taxon>Desulfovibrionales</taxon>
        <taxon>Desulfovibrionaceae</taxon>
        <taxon>Nitratidesulfovibrio</taxon>
    </lineage>
</organism>
<evidence type="ECO:0000259" key="3">
    <source>
        <dbReference type="PROSITE" id="PS50110"/>
    </source>
</evidence>
<dbReference type="PANTHER" id="PTHR44591:SF3">
    <property type="entry name" value="RESPONSE REGULATORY DOMAIN-CONTAINING PROTEIN"/>
    <property type="match status" value="1"/>
</dbReference>
<dbReference type="PANTHER" id="PTHR44591">
    <property type="entry name" value="STRESS RESPONSE REGULATOR PROTEIN 1"/>
    <property type="match status" value="1"/>
</dbReference>
<proteinExistence type="predicted"/>
<dbReference type="InterPro" id="IPR050595">
    <property type="entry name" value="Bact_response_regulator"/>
</dbReference>
<evidence type="ECO:0000313" key="5">
    <source>
        <dbReference type="Proteomes" id="UP001180616"/>
    </source>
</evidence>
<evidence type="ECO:0000256" key="2">
    <source>
        <dbReference type="PROSITE-ProRule" id="PRU00169"/>
    </source>
</evidence>
<accession>A0ABY9R0M6</accession>
<dbReference type="EMBL" id="CP133659">
    <property type="protein sequence ID" value="WMW64692.1"/>
    <property type="molecule type" value="Genomic_DNA"/>
</dbReference>
<dbReference type="SMART" id="SM00448">
    <property type="entry name" value="REC"/>
    <property type="match status" value="1"/>
</dbReference>
<gene>
    <name evidence="4" type="ORF">KPS_002748</name>
</gene>
<dbReference type="CDD" id="cd00156">
    <property type="entry name" value="REC"/>
    <property type="match status" value="1"/>
</dbReference>
<dbReference type="InterPro" id="IPR001789">
    <property type="entry name" value="Sig_transdc_resp-reg_receiver"/>
</dbReference>
<protein>
    <submittedName>
        <fullName evidence="4">Response regulator</fullName>
    </submittedName>
</protein>
<feature type="domain" description="Response regulatory" evidence="3">
    <location>
        <begin position="4"/>
        <end position="120"/>
    </location>
</feature>
<name>A0ABY9R0M6_9BACT</name>
<feature type="modified residue" description="4-aspartylphosphate" evidence="2">
    <location>
        <position position="53"/>
    </location>
</feature>
<evidence type="ECO:0000256" key="1">
    <source>
        <dbReference type="ARBA" id="ARBA00022553"/>
    </source>
</evidence>
<dbReference type="Gene3D" id="3.40.50.2300">
    <property type="match status" value="1"/>
</dbReference>
<sequence length="124" mass="13859">MSQTVLILDDERLICETIADYLDGIGHLVFWYASGVAALNALQLKNFTVAIVDMRLPDICGIEFIERAILIRPEMRYIIHTGSLECAGEQLQNCADGRIEAVLIKPVYRLRTFSDIIDGVGSMK</sequence>
<dbReference type="Proteomes" id="UP001180616">
    <property type="component" value="Chromosome"/>
</dbReference>
<evidence type="ECO:0000313" key="4">
    <source>
        <dbReference type="EMBL" id="WMW64692.1"/>
    </source>
</evidence>